<feature type="domain" description="HTH lysR-type" evidence="5">
    <location>
        <begin position="1"/>
        <end position="58"/>
    </location>
</feature>
<evidence type="ECO:0000256" key="4">
    <source>
        <dbReference type="ARBA" id="ARBA00023163"/>
    </source>
</evidence>
<dbReference type="RefSeq" id="WP_165231808.1">
    <property type="nucleotide sequence ID" value="NZ_JAAKZV010000009.1"/>
</dbReference>
<evidence type="ECO:0000313" key="6">
    <source>
        <dbReference type="EMBL" id="NGN63109.1"/>
    </source>
</evidence>
<gene>
    <name evidence="6" type="ORF">G5C51_04205</name>
</gene>
<dbReference type="Proteomes" id="UP000481583">
    <property type="component" value="Unassembled WGS sequence"/>
</dbReference>
<dbReference type="InterPro" id="IPR005119">
    <property type="entry name" value="LysR_subst-bd"/>
</dbReference>
<dbReference type="SUPFAM" id="SSF46785">
    <property type="entry name" value="Winged helix' DNA-binding domain"/>
    <property type="match status" value="1"/>
</dbReference>
<organism evidence="6 7">
    <name type="scientific">Streptomyces coryli</name>
    <dbReference type="NCBI Taxonomy" id="1128680"/>
    <lineage>
        <taxon>Bacteria</taxon>
        <taxon>Bacillati</taxon>
        <taxon>Actinomycetota</taxon>
        <taxon>Actinomycetes</taxon>
        <taxon>Kitasatosporales</taxon>
        <taxon>Streptomycetaceae</taxon>
        <taxon>Streptomyces</taxon>
    </lineage>
</organism>
<dbReference type="FunFam" id="1.10.10.10:FF:000001">
    <property type="entry name" value="LysR family transcriptional regulator"/>
    <property type="match status" value="1"/>
</dbReference>
<protein>
    <submittedName>
        <fullName evidence="6">LysR family transcriptional regulator</fullName>
    </submittedName>
</protein>
<keyword evidence="3" id="KW-0238">DNA-binding</keyword>
<proteinExistence type="inferred from homology"/>
<keyword evidence="2" id="KW-0805">Transcription regulation</keyword>
<evidence type="ECO:0000256" key="2">
    <source>
        <dbReference type="ARBA" id="ARBA00023015"/>
    </source>
</evidence>
<dbReference type="Gene3D" id="3.40.190.10">
    <property type="entry name" value="Periplasmic binding protein-like II"/>
    <property type="match status" value="2"/>
</dbReference>
<accession>A0A6G4TSW3</accession>
<dbReference type="SUPFAM" id="SSF53850">
    <property type="entry name" value="Periplasmic binding protein-like II"/>
    <property type="match status" value="1"/>
</dbReference>
<dbReference type="PANTHER" id="PTHR30346">
    <property type="entry name" value="TRANSCRIPTIONAL DUAL REGULATOR HCAR-RELATED"/>
    <property type="match status" value="1"/>
</dbReference>
<dbReference type="GO" id="GO:0032993">
    <property type="term" value="C:protein-DNA complex"/>
    <property type="evidence" value="ECO:0007669"/>
    <property type="project" value="TreeGrafter"/>
</dbReference>
<comment type="caution">
    <text evidence="6">The sequence shown here is derived from an EMBL/GenBank/DDBJ whole genome shotgun (WGS) entry which is preliminary data.</text>
</comment>
<evidence type="ECO:0000313" key="7">
    <source>
        <dbReference type="Proteomes" id="UP000481583"/>
    </source>
</evidence>
<reference evidence="6 7" key="1">
    <citation type="submission" date="2020-02" db="EMBL/GenBank/DDBJ databases">
        <title>Whole-genome analyses of novel actinobacteria.</title>
        <authorList>
            <person name="Sahin N."/>
        </authorList>
    </citation>
    <scope>NUCLEOTIDE SEQUENCE [LARGE SCALE GENOMIC DNA]</scope>
    <source>
        <strain evidence="6 7">A7024</strain>
    </source>
</reference>
<comment type="similarity">
    <text evidence="1">Belongs to the LysR transcriptional regulatory family.</text>
</comment>
<dbReference type="Pfam" id="PF00126">
    <property type="entry name" value="HTH_1"/>
    <property type="match status" value="1"/>
</dbReference>
<dbReference type="InterPro" id="IPR036390">
    <property type="entry name" value="WH_DNA-bd_sf"/>
</dbReference>
<dbReference type="GO" id="GO:0003677">
    <property type="term" value="F:DNA binding"/>
    <property type="evidence" value="ECO:0007669"/>
    <property type="project" value="UniProtKB-KW"/>
</dbReference>
<dbReference type="Gene3D" id="1.10.10.10">
    <property type="entry name" value="Winged helix-like DNA-binding domain superfamily/Winged helix DNA-binding domain"/>
    <property type="match status" value="1"/>
</dbReference>
<dbReference type="EMBL" id="JAAKZV010000009">
    <property type="protein sequence ID" value="NGN63109.1"/>
    <property type="molecule type" value="Genomic_DNA"/>
</dbReference>
<evidence type="ECO:0000256" key="3">
    <source>
        <dbReference type="ARBA" id="ARBA00023125"/>
    </source>
</evidence>
<evidence type="ECO:0000256" key="1">
    <source>
        <dbReference type="ARBA" id="ARBA00009437"/>
    </source>
</evidence>
<sequence length="294" mass="32874">MEIRELEIFLTLAEELHFGRTAQRLHVTAARVSQAIKKQERRIGAALFDRSSHHVALTPIGKQLYDDLRPVHRGLLEGLERARRSAAEETEVLRLGMISTNGEDLRPFRDAFAERRPGCRLQIRNVGYGNPFDKLRDGTIDVLLAWLPVQEPDLTVGPLVYTEPIMLIVSVGHRLAARASVSYEDWADEVVLSGVTPDYWRHSLIPTHTPSGRPIAKGPEVTNSTELLTYVNSGEVVSAGHAHGVRYYARPDVVFLPVHDAPPARWALVWRTNGVIDPIRDLARTVSELGPLEL</sequence>
<dbReference type="PANTHER" id="PTHR30346:SF0">
    <property type="entry name" value="HCA OPERON TRANSCRIPTIONAL ACTIVATOR HCAR"/>
    <property type="match status" value="1"/>
</dbReference>
<evidence type="ECO:0000259" key="5">
    <source>
        <dbReference type="PROSITE" id="PS50931"/>
    </source>
</evidence>
<keyword evidence="7" id="KW-1185">Reference proteome</keyword>
<name>A0A6G4TSW3_9ACTN</name>
<dbReference type="PROSITE" id="PS50931">
    <property type="entry name" value="HTH_LYSR"/>
    <property type="match status" value="1"/>
</dbReference>
<keyword evidence="4" id="KW-0804">Transcription</keyword>
<dbReference type="InterPro" id="IPR036388">
    <property type="entry name" value="WH-like_DNA-bd_sf"/>
</dbReference>
<dbReference type="Pfam" id="PF03466">
    <property type="entry name" value="LysR_substrate"/>
    <property type="match status" value="1"/>
</dbReference>
<dbReference type="AlphaFoldDB" id="A0A6G4TSW3"/>
<dbReference type="GO" id="GO:0003700">
    <property type="term" value="F:DNA-binding transcription factor activity"/>
    <property type="evidence" value="ECO:0007669"/>
    <property type="project" value="InterPro"/>
</dbReference>
<dbReference type="InterPro" id="IPR000847">
    <property type="entry name" value="LysR_HTH_N"/>
</dbReference>